<dbReference type="InterPro" id="IPR001910">
    <property type="entry name" value="Inosine/uridine_hydrolase_dom"/>
</dbReference>
<evidence type="ECO:0000256" key="4">
    <source>
        <dbReference type="SAM" id="MobiDB-lite"/>
    </source>
</evidence>
<dbReference type="SUPFAM" id="SSF53590">
    <property type="entry name" value="Nucleoside hydrolase"/>
    <property type="match status" value="1"/>
</dbReference>
<dbReference type="EMBL" id="PUHQ01000016">
    <property type="protein sequence ID" value="KAG0664059.1"/>
    <property type="molecule type" value="Genomic_DNA"/>
</dbReference>
<sequence length="428" mass="46402">MGELRFTSEVYSTPNRVDAPSRADDGGHTAPCSAPPRLALVAADPLLSSARRPHCAALGHDDAVAILMALHLPQIQLLGISAVHGNASLYNTVRNAVRCLLAFGSKEQIERIPVYAGAAEPLIRISRVDNEIHGEDGLGGVEGLPASDDPRVLAKLDETKGQNAVLAIAAAARSLPADQKLTLVATGSFTNAALFVSMFPELVKTKLDQVVVMGGAEGRGNRSPTGKLLAEYNILTDPHAASILLNAEIPVPLNITHTAIFRSHDNETLLRAGTPNPDKLVNETPATASSASSPLKAHTPLRHTLHTLLNFFAATYKHVFSFNEGPPVHDALCIAYLARPDIFHAKRYRVDVELEGAYTQGTTVVDLYDYRKDELKDFIADPESRRSWGKFGKNALLLEELDVVEFWKLFQECVDRADKVSMLNKAET</sequence>
<protein>
    <submittedName>
        <fullName evidence="6">Uridine nucleosidase 1</fullName>
    </submittedName>
</protein>
<evidence type="ECO:0000259" key="5">
    <source>
        <dbReference type="Pfam" id="PF01156"/>
    </source>
</evidence>
<dbReference type="Gene3D" id="3.90.245.10">
    <property type="entry name" value="Ribonucleoside hydrolase-like"/>
    <property type="match status" value="1"/>
</dbReference>
<organism evidence="6 7">
    <name type="scientific">Rhodotorula mucilaginosa</name>
    <name type="common">Yeast</name>
    <name type="synonym">Rhodotorula rubra</name>
    <dbReference type="NCBI Taxonomy" id="5537"/>
    <lineage>
        <taxon>Eukaryota</taxon>
        <taxon>Fungi</taxon>
        <taxon>Dikarya</taxon>
        <taxon>Basidiomycota</taxon>
        <taxon>Pucciniomycotina</taxon>
        <taxon>Microbotryomycetes</taxon>
        <taxon>Sporidiobolales</taxon>
        <taxon>Sporidiobolaceae</taxon>
        <taxon>Rhodotorula</taxon>
    </lineage>
</organism>
<name>A0A9P6W6N2_RHOMI</name>
<dbReference type="PANTHER" id="PTHR12304:SF4">
    <property type="entry name" value="URIDINE NUCLEOSIDASE"/>
    <property type="match status" value="1"/>
</dbReference>
<feature type="region of interest" description="Disordered" evidence="4">
    <location>
        <begin position="272"/>
        <end position="295"/>
    </location>
</feature>
<evidence type="ECO:0000256" key="1">
    <source>
        <dbReference type="ARBA" id="ARBA00009176"/>
    </source>
</evidence>
<dbReference type="PANTHER" id="PTHR12304">
    <property type="entry name" value="INOSINE-URIDINE PREFERRING NUCLEOSIDE HYDROLASE"/>
    <property type="match status" value="1"/>
</dbReference>
<accession>A0A9P6W6N2</accession>
<comment type="caution">
    <text evidence="6">The sequence shown here is derived from an EMBL/GenBank/DDBJ whole genome shotgun (WGS) entry which is preliminary data.</text>
</comment>
<feature type="compositionally biased region" description="Low complexity" evidence="4">
    <location>
        <begin position="284"/>
        <end position="294"/>
    </location>
</feature>
<dbReference type="InterPro" id="IPR023186">
    <property type="entry name" value="IUNH"/>
</dbReference>
<comment type="similarity">
    <text evidence="1">Belongs to the IUNH family.</text>
</comment>
<keyword evidence="7" id="KW-1185">Reference proteome</keyword>
<dbReference type="Pfam" id="PF01156">
    <property type="entry name" value="IU_nuc_hydro"/>
    <property type="match status" value="1"/>
</dbReference>
<feature type="domain" description="Inosine/uridine-preferring nucleoside hydrolase" evidence="5">
    <location>
        <begin position="59"/>
        <end position="407"/>
    </location>
</feature>
<reference evidence="6 7" key="1">
    <citation type="submission" date="2020-11" db="EMBL/GenBank/DDBJ databases">
        <title>Kefir isolates.</title>
        <authorList>
            <person name="Marcisauskas S."/>
            <person name="Kim Y."/>
            <person name="Blasche S."/>
        </authorList>
    </citation>
    <scope>NUCLEOTIDE SEQUENCE [LARGE SCALE GENOMIC DNA]</scope>
    <source>
        <strain evidence="6 7">KR</strain>
    </source>
</reference>
<evidence type="ECO:0000313" key="7">
    <source>
        <dbReference type="Proteomes" id="UP000777482"/>
    </source>
</evidence>
<evidence type="ECO:0000313" key="6">
    <source>
        <dbReference type="EMBL" id="KAG0664059.1"/>
    </source>
</evidence>
<gene>
    <name evidence="6" type="primary">URH1</name>
    <name evidence="6" type="ORF">C6P46_001920</name>
</gene>
<dbReference type="GO" id="GO:0008477">
    <property type="term" value="F:purine nucleosidase activity"/>
    <property type="evidence" value="ECO:0007669"/>
    <property type="project" value="TreeGrafter"/>
</dbReference>
<evidence type="ECO:0000256" key="3">
    <source>
        <dbReference type="ARBA" id="ARBA00023295"/>
    </source>
</evidence>
<dbReference type="OrthoDB" id="432381at2759"/>
<keyword evidence="3" id="KW-0326">Glycosidase</keyword>
<dbReference type="AlphaFoldDB" id="A0A9P6W6N2"/>
<dbReference type="GO" id="GO:0006152">
    <property type="term" value="P:purine nucleoside catabolic process"/>
    <property type="evidence" value="ECO:0007669"/>
    <property type="project" value="TreeGrafter"/>
</dbReference>
<proteinExistence type="inferred from homology"/>
<keyword evidence="2" id="KW-0378">Hydrolase</keyword>
<dbReference type="Proteomes" id="UP000777482">
    <property type="component" value="Unassembled WGS sequence"/>
</dbReference>
<dbReference type="GO" id="GO:0005829">
    <property type="term" value="C:cytosol"/>
    <property type="evidence" value="ECO:0007669"/>
    <property type="project" value="TreeGrafter"/>
</dbReference>
<dbReference type="InterPro" id="IPR036452">
    <property type="entry name" value="Ribo_hydro-like"/>
</dbReference>
<evidence type="ECO:0000256" key="2">
    <source>
        <dbReference type="ARBA" id="ARBA00022801"/>
    </source>
</evidence>